<sequence length="146" mass="16241">MIKKISILATFGIILFSCNSAQNKTTTSKPLAQLNGTWELNYITGPRIAFDGLYPNKKPTINFDVAGKRVSGNNSCNTFTGKLNVDGHKINFRDGLATTRMMCTDNQGEHVFMDEMQKVTSYDITEDGKTLNFISGDIATMRFVKK</sequence>
<organism evidence="3 4">
    <name type="scientific">Flavobacterium shii</name>
    <dbReference type="NCBI Taxonomy" id="2987687"/>
    <lineage>
        <taxon>Bacteria</taxon>
        <taxon>Pseudomonadati</taxon>
        <taxon>Bacteroidota</taxon>
        <taxon>Flavobacteriia</taxon>
        <taxon>Flavobacteriales</taxon>
        <taxon>Flavobacteriaceae</taxon>
        <taxon>Flavobacterium</taxon>
    </lineage>
</organism>
<proteinExistence type="predicted"/>
<evidence type="ECO:0000313" key="4">
    <source>
        <dbReference type="Proteomes" id="UP001151079"/>
    </source>
</evidence>
<feature type="signal peptide" evidence="1">
    <location>
        <begin position="1"/>
        <end position="21"/>
    </location>
</feature>
<dbReference type="Proteomes" id="UP001151079">
    <property type="component" value="Unassembled WGS sequence"/>
</dbReference>
<accession>A0A9X3C3X6</accession>
<name>A0A9X3C3X6_9FLAO</name>
<feature type="chain" id="PRO_5040931475" evidence="1">
    <location>
        <begin position="22"/>
        <end position="146"/>
    </location>
</feature>
<dbReference type="Pfam" id="PF03724">
    <property type="entry name" value="META"/>
    <property type="match status" value="1"/>
</dbReference>
<dbReference type="RefSeq" id="WP_264204394.1">
    <property type="nucleotide sequence ID" value="NZ_JAOZEW010000001.1"/>
</dbReference>
<dbReference type="PANTHER" id="PTHR35535:SF1">
    <property type="entry name" value="HEAT SHOCK PROTEIN HSLJ"/>
    <property type="match status" value="1"/>
</dbReference>
<reference evidence="3" key="1">
    <citation type="submission" date="2022-10" db="EMBL/GenBank/DDBJ databases">
        <title>Two novel species of Flavobacterium.</title>
        <authorList>
            <person name="Liu Q."/>
            <person name="Xin Y.-H."/>
        </authorList>
    </citation>
    <scope>NUCLEOTIDE SEQUENCE</scope>
    <source>
        <strain evidence="3">LS1R49</strain>
    </source>
</reference>
<dbReference type="InterPro" id="IPR038670">
    <property type="entry name" value="HslJ-like_sf"/>
</dbReference>
<evidence type="ECO:0000313" key="3">
    <source>
        <dbReference type="EMBL" id="MCV9926189.1"/>
    </source>
</evidence>
<evidence type="ECO:0000256" key="1">
    <source>
        <dbReference type="SAM" id="SignalP"/>
    </source>
</evidence>
<protein>
    <submittedName>
        <fullName evidence="3">META domain-containing protein</fullName>
    </submittedName>
</protein>
<evidence type="ECO:0000259" key="2">
    <source>
        <dbReference type="Pfam" id="PF03724"/>
    </source>
</evidence>
<dbReference type="PANTHER" id="PTHR35535">
    <property type="entry name" value="HEAT SHOCK PROTEIN HSLJ"/>
    <property type="match status" value="1"/>
</dbReference>
<comment type="caution">
    <text evidence="3">The sequence shown here is derived from an EMBL/GenBank/DDBJ whole genome shotgun (WGS) entry which is preliminary data.</text>
</comment>
<dbReference type="InterPro" id="IPR053147">
    <property type="entry name" value="Hsp_HslJ-like"/>
</dbReference>
<keyword evidence="1" id="KW-0732">Signal</keyword>
<keyword evidence="4" id="KW-1185">Reference proteome</keyword>
<dbReference type="PROSITE" id="PS51257">
    <property type="entry name" value="PROKAR_LIPOPROTEIN"/>
    <property type="match status" value="1"/>
</dbReference>
<feature type="domain" description="DUF306" evidence="2">
    <location>
        <begin position="34"/>
        <end position="136"/>
    </location>
</feature>
<dbReference type="InterPro" id="IPR005184">
    <property type="entry name" value="DUF306_Meta_HslJ"/>
</dbReference>
<dbReference type="AlphaFoldDB" id="A0A9X3C3X6"/>
<dbReference type="EMBL" id="JAOZEW010000001">
    <property type="protein sequence ID" value="MCV9926189.1"/>
    <property type="molecule type" value="Genomic_DNA"/>
</dbReference>
<dbReference type="Gene3D" id="2.40.128.270">
    <property type="match status" value="1"/>
</dbReference>
<gene>
    <name evidence="3" type="ORF">OIU83_00880</name>
</gene>